<keyword evidence="1" id="KW-0812">Transmembrane</keyword>
<evidence type="ECO:0000313" key="2">
    <source>
        <dbReference type="EMBL" id="AJO24161.1"/>
    </source>
</evidence>
<keyword evidence="1" id="KW-0472">Membrane</keyword>
<name>A0A0C5CBG5_HEYCO</name>
<reference evidence="3" key="3">
    <citation type="submission" date="2016-01" db="EMBL/GenBank/DDBJ databases">
        <authorList>
            <person name="Oliw E.H."/>
        </authorList>
    </citation>
    <scope>NUCLEOTIDE SEQUENCE [LARGE SCALE GENOMIC DNA]</scope>
    <source>
        <strain evidence="3">GED7749B</strain>
    </source>
</reference>
<keyword evidence="4" id="KW-1185">Reference proteome</keyword>
<dbReference type="AlphaFoldDB" id="A0A0C5CBG5"/>
<organism evidence="3 5">
    <name type="scientific">Heyndrickxia coagulans</name>
    <name type="common">Weizmannia coagulans</name>
    <dbReference type="NCBI Taxonomy" id="1398"/>
    <lineage>
        <taxon>Bacteria</taxon>
        <taxon>Bacillati</taxon>
        <taxon>Bacillota</taxon>
        <taxon>Bacilli</taxon>
        <taxon>Bacillales</taxon>
        <taxon>Bacillaceae</taxon>
        <taxon>Heyndrickxia</taxon>
    </lineage>
</organism>
<feature type="transmembrane region" description="Helical" evidence="1">
    <location>
        <begin position="45"/>
        <end position="65"/>
    </location>
</feature>
<keyword evidence="1" id="KW-1133">Transmembrane helix</keyword>
<reference evidence="5" key="4">
    <citation type="submission" date="2016-01" db="EMBL/GenBank/DDBJ databases">
        <authorList>
            <person name="Mitreva M."/>
            <person name="Pepin K.H."/>
            <person name="Mihindukulasuriya K.A."/>
            <person name="Fulton R."/>
            <person name="Fronick C."/>
            <person name="O'Laughlin M."/>
            <person name="Miner T."/>
            <person name="Herter B."/>
            <person name="Rosa B.A."/>
            <person name="Cordes M."/>
            <person name="Tomlinson C."/>
            <person name="Wollam A."/>
            <person name="Palsikar V.B."/>
            <person name="Mardis E.R."/>
            <person name="Wilson R.K."/>
        </authorList>
    </citation>
    <scope>NUCLEOTIDE SEQUENCE [LARGE SCALE GENOMIC DNA]</scope>
    <source>
        <strain evidence="5">GED7749B</strain>
    </source>
</reference>
<gene>
    <name evidence="3" type="ORF">HMPREF3213_03224</name>
    <name evidence="2" type="ORF">SB48_HM08orf05394</name>
</gene>
<proteinExistence type="predicted"/>
<sequence length="78" mass="9225">MSIKKQPLSNKRFQKSFYAYDTQTVCLIHIEKGFYFPFRYCIKKFCNTCIILILLTCMCIPYQGYLSVFFPGIKKACK</sequence>
<evidence type="ECO:0000313" key="3">
    <source>
        <dbReference type="EMBL" id="KWZ77794.1"/>
    </source>
</evidence>
<dbReference type="Proteomes" id="UP000032024">
    <property type="component" value="Chromosome"/>
</dbReference>
<reference evidence="2" key="1">
    <citation type="submission" date="2015-01" db="EMBL/GenBank/DDBJ databases">
        <title>Comparative genome analysis of Bacillus coagulans HM-08, Clostridium butyricum HM-68, Bacillus subtilis HM-66 and Bacillus licheniformis BL-09.</title>
        <authorList>
            <person name="Zhang H."/>
        </authorList>
    </citation>
    <scope>NUCLEOTIDE SEQUENCE [LARGE SCALE GENOMIC DNA]</scope>
    <source>
        <strain evidence="2">HM-08</strain>
    </source>
</reference>
<accession>A0A0C5CBG5</accession>
<dbReference type="EMBL" id="CP010525">
    <property type="protein sequence ID" value="AJO24161.1"/>
    <property type="molecule type" value="Genomic_DNA"/>
</dbReference>
<dbReference type="Proteomes" id="UP000070376">
    <property type="component" value="Unassembled WGS sequence"/>
</dbReference>
<reference evidence="4" key="2">
    <citation type="submission" date="2015-01" db="EMBL/GenBank/DDBJ databases">
        <title>Comparative genome analysis of Bacillus coagulans HM-08, Clostridium butyricum HM-68, Bacillus subtilis HM-66 and Bacillus paralicheniformis BL-09.</title>
        <authorList>
            <person name="Zhang H."/>
        </authorList>
    </citation>
    <scope>NUCLEOTIDE SEQUENCE [LARGE SCALE GENOMIC DNA]</scope>
    <source>
        <strain evidence="4">HM-08</strain>
    </source>
</reference>
<evidence type="ECO:0000256" key="1">
    <source>
        <dbReference type="SAM" id="Phobius"/>
    </source>
</evidence>
<evidence type="ECO:0000313" key="5">
    <source>
        <dbReference type="Proteomes" id="UP000070376"/>
    </source>
</evidence>
<evidence type="ECO:0000313" key="4">
    <source>
        <dbReference type="Proteomes" id="UP000032024"/>
    </source>
</evidence>
<dbReference type="PATRIC" id="fig|1398.18.peg.3326"/>
<dbReference type="EMBL" id="LRPN01000164">
    <property type="protein sequence ID" value="KWZ77794.1"/>
    <property type="molecule type" value="Genomic_DNA"/>
</dbReference>
<protein>
    <submittedName>
        <fullName evidence="3">Uncharacterized protein</fullName>
    </submittedName>
</protein>